<dbReference type="Proteomes" id="UP000770015">
    <property type="component" value="Unassembled WGS sequence"/>
</dbReference>
<feature type="region of interest" description="Disordered" evidence="1">
    <location>
        <begin position="1"/>
        <end position="23"/>
    </location>
</feature>
<accession>A0A9P8V739</accession>
<dbReference type="AlphaFoldDB" id="A0A9P8V739"/>
<evidence type="ECO:0000256" key="1">
    <source>
        <dbReference type="SAM" id="MobiDB-lite"/>
    </source>
</evidence>
<evidence type="ECO:0000313" key="2">
    <source>
        <dbReference type="EMBL" id="KAH6682144.1"/>
    </source>
</evidence>
<dbReference type="OrthoDB" id="4898680at2759"/>
<gene>
    <name evidence="2" type="ORF">F5X68DRAFT_137557</name>
</gene>
<dbReference type="CDD" id="cd12148">
    <property type="entry name" value="fungal_TF_MHR"/>
    <property type="match status" value="1"/>
</dbReference>
<keyword evidence="3" id="KW-1185">Reference proteome</keyword>
<comment type="caution">
    <text evidence="2">The sequence shown here is derived from an EMBL/GenBank/DDBJ whole genome shotgun (WGS) entry which is preliminary data.</text>
</comment>
<organism evidence="2 3">
    <name type="scientific">Plectosphaerella plurivora</name>
    <dbReference type="NCBI Taxonomy" id="936078"/>
    <lineage>
        <taxon>Eukaryota</taxon>
        <taxon>Fungi</taxon>
        <taxon>Dikarya</taxon>
        <taxon>Ascomycota</taxon>
        <taxon>Pezizomycotina</taxon>
        <taxon>Sordariomycetes</taxon>
        <taxon>Hypocreomycetidae</taxon>
        <taxon>Glomerellales</taxon>
        <taxon>Plectosphaerellaceae</taxon>
        <taxon>Plectosphaerella</taxon>
    </lineage>
</organism>
<evidence type="ECO:0000313" key="3">
    <source>
        <dbReference type="Proteomes" id="UP000770015"/>
    </source>
</evidence>
<protein>
    <recommendedName>
        <fullName evidence="4">Transcription factor domain-containing protein</fullName>
    </recommendedName>
</protein>
<dbReference type="EMBL" id="JAGSXJ010000018">
    <property type="protein sequence ID" value="KAH6682144.1"/>
    <property type="molecule type" value="Genomic_DNA"/>
</dbReference>
<proteinExistence type="predicted"/>
<evidence type="ECO:0008006" key="4">
    <source>
        <dbReference type="Google" id="ProtNLM"/>
    </source>
</evidence>
<sequence length="519" mass="56742">MPTGHSNPAEASPDGSGLGLLPRHRQYPNPGYLGSSSHTALFGLMGPGEAVGASRTVSEAHISHGAQLIDQLCHSADVPACLELVDAWIKTGANLSVAAPFTANSLTTARTVLAVDREDSTTISRGLFAQSCLSLQVSSDTTAAAFGEQFNGGRARWETVCFESWRKLGDLSSAIFALGYHQDILGSAPVPPFLQSIRQAAFACSYSADKNVSLFLGRPPRILKNFCRFNQPGLAAYFSGEWDPETPIDFYADVRWAALCALLKEDIMVELFGTEHRAEDRHGRVSELESKAKMQWDALPNHFRLEAPMKTYDRQAVELDLMLGFRLNHLHVLFLLRLALVRRVSDPDPDLVALSQTMLSLVIEALVFKDRLVHSGTSLAWKVVYYGLAAAGVICLSLLEQLPTLEQHSSSTVRTIRDLGVLVLEVECGSLVYDEDANYALLAGATQTIKNILDTLFSARQGAHDLAAEAALQQQLAVTSNEVWDPWTSNNIQDFEANFWLTLAEHPSLVVNPQEELPA</sequence>
<name>A0A9P8V739_9PEZI</name>
<reference evidence="2" key="1">
    <citation type="journal article" date="2021" name="Nat. Commun.">
        <title>Genetic determinants of endophytism in the Arabidopsis root mycobiome.</title>
        <authorList>
            <person name="Mesny F."/>
            <person name="Miyauchi S."/>
            <person name="Thiergart T."/>
            <person name="Pickel B."/>
            <person name="Atanasova L."/>
            <person name="Karlsson M."/>
            <person name="Huettel B."/>
            <person name="Barry K.W."/>
            <person name="Haridas S."/>
            <person name="Chen C."/>
            <person name="Bauer D."/>
            <person name="Andreopoulos W."/>
            <person name="Pangilinan J."/>
            <person name="LaButti K."/>
            <person name="Riley R."/>
            <person name="Lipzen A."/>
            <person name="Clum A."/>
            <person name="Drula E."/>
            <person name="Henrissat B."/>
            <person name="Kohler A."/>
            <person name="Grigoriev I.V."/>
            <person name="Martin F.M."/>
            <person name="Hacquard S."/>
        </authorList>
    </citation>
    <scope>NUCLEOTIDE SEQUENCE</scope>
    <source>
        <strain evidence="2">MPI-SDFR-AT-0117</strain>
    </source>
</reference>